<gene>
    <name evidence="2" type="ORF">CD30_14530</name>
</gene>
<sequence length="354" mass="38101">MKKMIIISVFLLVSIILGACGVGGTTGSNATETEEPKTSGNETNESSTGEIEPINLTWATGAMGGGWYAQAGGMASLINEKNPNINIRVIPGGALQNIPFLSNGEADMAWEIPYFVTIGLNGEAPFDQAYDGVSAIGNGFGSTITHFMVAADSGIESIDDIFTSGENVKIALAAANNSDELLFRKILDYYNTSYDDLKGKGFGFFQGSYTEQVEQFKNHNVEVIFASGSIPSATVTDATIHRDVKILPFPEDLISYLEDLNFAGGTIPAGTYDSVVNGNEDIPSVVAQNLLVIRDSVPEDVVYEITKILNENTDRLPAIHPTMEEYNIENAVKFLGTELHPGAAKYYKEQGIIE</sequence>
<dbReference type="NCBIfam" id="TIGR02122">
    <property type="entry name" value="TRAP_TAXI"/>
    <property type="match status" value="1"/>
</dbReference>
<evidence type="ECO:0008006" key="4">
    <source>
        <dbReference type="Google" id="ProtNLM"/>
    </source>
</evidence>
<dbReference type="AlphaFoldDB" id="A0A0A3IYP3"/>
<dbReference type="Pfam" id="PF16868">
    <property type="entry name" value="NMT1_3"/>
    <property type="match status" value="1"/>
</dbReference>
<reference evidence="2 3" key="1">
    <citation type="submission" date="2014-02" db="EMBL/GenBank/DDBJ databases">
        <title>Draft genome sequence of Lysinibacillus massiliensis CCUG 49529.</title>
        <authorList>
            <person name="Zhang F."/>
            <person name="Wang G."/>
            <person name="Zhang L."/>
        </authorList>
    </citation>
    <scope>NUCLEOTIDE SEQUENCE [LARGE SCALE GENOMIC DNA]</scope>
    <source>
        <strain evidence="2 3">CCUG 49529</strain>
    </source>
</reference>
<organism evidence="2 3">
    <name type="scientific">Ureibacillus massiliensis 4400831 = CIP 108448 = CCUG 49529</name>
    <dbReference type="NCBI Taxonomy" id="1211035"/>
    <lineage>
        <taxon>Bacteria</taxon>
        <taxon>Bacillati</taxon>
        <taxon>Bacillota</taxon>
        <taxon>Bacilli</taxon>
        <taxon>Bacillales</taxon>
        <taxon>Caryophanaceae</taxon>
        <taxon>Ureibacillus</taxon>
    </lineage>
</organism>
<feature type="region of interest" description="Disordered" evidence="1">
    <location>
        <begin position="26"/>
        <end position="49"/>
    </location>
</feature>
<dbReference type="SUPFAM" id="SSF53850">
    <property type="entry name" value="Periplasmic binding protein-like II"/>
    <property type="match status" value="1"/>
</dbReference>
<dbReference type="RefSeq" id="WP_036178100.1">
    <property type="nucleotide sequence ID" value="NZ_AVCZ01000031.1"/>
</dbReference>
<accession>A0A0A3IYP3</accession>
<feature type="compositionally biased region" description="Polar residues" evidence="1">
    <location>
        <begin position="38"/>
        <end position="49"/>
    </location>
</feature>
<proteinExistence type="predicted"/>
<dbReference type="Gene3D" id="3.40.190.10">
    <property type="entry name" value="Periplasmic binding protein-like II"/>
    <property type="match status" value="2"/>
</dbReference>
<dbReference type="PANTHER" id="PTHR42941:SF1">
    <property type="entry name" value="SLL1037 PROTEIN"/>
    <property type="match status" value="1"/>
</dbReference>
<evidence type="ECO:0000256" key="1">
    <source>
        <dbReference type="SAM" id="MobiDB-lite"/>
    </source>
</evidence>
<evidence type="ECO:0000313" key="2">
    <source>
        <dbReference type="EMBL" id="KGR89884.1"/>
    </source>
</evidence>
<evidence type="ECO:0000313" key="3">
    <source>
        <dbReference type="Proteomes" id="UP000030595"/>
    </source>
</evidence>
<dbReference type="OrthoDB" id="9776669at2"/>
<comment type="caution">
    <text evidence="2">The sequence shown here is derived from an EMBL/GenBank/DDBJ whole genome shotgun (WGS) entry which is preliminary data.</text>
</comment>
<dbReference type="PROSITE" id="PS51257">
    <property type="entry name" value="PROKAR_LIPOPROTEIN"/>
    <property type="match status" value="1"/>
</dbReference>
<dbReference type="Proteomes" id="UP000030595">
    <property type="component" value="Unassembled WGS sequence"/>
</dbReference>
<dbReference type="EMBL" id="JPVQ01000031">
    <property type="protein sequence ID" value="KGR89884.1"/>
    <property type="molecule type" value="Genomic_DNA"/>
</dbReference>
<dbReference type="InterPro" id="IPR011852">
    <property type="entry name" value="TRAP_TAXI"/>
</dbReference>
<keyword evidence="3" id="KW-1185">Reference proteome</keyword>
<name>A0A0A3IYP3_9BACL</name>
<protein>
    <recommendedName>
        <fullName evidence="4">C4-dicarboxylate ABC transporter substrate-binding protein</fullName>
    </recommendedName>
</protein>
<dbReference type="eggNOG" id="COG2358">
    <property type="taxonomic scope" value="Bacteria"/>
</dbReference>
<dbReference type="PANTHER" id="PTHR42941">
    <property type="entry name" value="SLL1037 PROTEIN"/>
    <property type="match status" value="1"/>
</dbReference>